<dbReference type="Proteomes" id="UP001165584">
    <property type="component" value="Unassembled WGS sequence"/>
</dbReference>
<evidence type="ECO:0000313" key="2">
    <source>
        <dbReference type="Proteomes" id="UP001165584"/>
    </source>
</evidence>
<keyword evidence="2" id="KW-1185">Reference proteome</keyword>
<name>A0ABT2GS97_9MICO</name>
<gene>
    <name evidence="1" type="ORF">N1027_12735</name>
</gene>
<organism evidence="1 2">
    <name type="scientific">Herbiconiux aconitum</name>
    <dbReference type="NCBI Taxonomy" id="2970913"/>
    <lineage>
        <taxon>Bacteria</taxon>
        <taxon>Bacillati</taxon>
        <taxon>Actinomycetota</taxon>
        <taxon>Actinomycetes</taxon>
        <taxon>Micrococcales</taxon>
        <taxon>Microbacteriaceae</taxon>
        <taxon>Herbiconiux</taxon>
    </lineage>
</organism>
<protein>
    <submittedName>
        <fullName evidence="1">Uncharacterized protein</fullName>
    </submittedName>
</protein>
<dbReference type="RefSeq" id="WP_259508436.1">
    <property type="nucleotide sequence ID" value="NZ_JANLCM010000002.1"/>
</dbReference>
<comment type="caution">
    <text evidence="1">The sequence shown here is derived from an EMBL/GenBank/DDBJ whole genome shotgun (WGS) entry which is preliminary data.</text>
</comment>
<sequence length="533" mass="58255">MTSMIKHGVRASAGMFGNFHPEGWHPRLRVPLRGPAPAGAELVWTVGRPDGAPWFEHRVPVPELDAEQTTAIDLQRWMDGGDLPEPGVVAFTLRIVSELDGVDDVLHIGALTAVSLDGEQRYAIDNDWTLDLALLCLDVVDEYDAPRLTATMFLKGHVDTYRLEAHCFYEGRRIAAASFVDNRHSFTANDGTVVGQEIAVVFDRVRGWNNLRDSAWGGDWHLLDEHDGGYQVKLLRDSGVARVIDFEVADGRMVAVGAIEDDPATGPVLFVDAAVHGSLDGPWRAGGGSAFYGDAVTAADWSGIDAVYARRIERSVAPAPEFDDETAGALQAFVDRAERLLATWEADFLERRPPFDYGQVLQAEGALSERTGYAELRHRVMTVPSEHAVTIDGETVTVERVQQRIDAMFAAAEARISGAAQAEADALAPYRALLCGDKLAVFEEHPADTFLYTTTDRRVIETPEELAAAEYWFFEGPLDLPSTASVNGVAMKVTVQGWRVLGWRFDASGNIVDEFETQGAGSSAPKSAFQRAQ</sequence>
<accession>A0ABT2GS97</accession>
<evidence type="ECO:0000313" key="1">
    <source>
        <dbReference type="EMBL" id="MCS5719001.1"/>
    </source>
</evidence>
<proteinExistence type="predicted"/>
<dbReference type="EMBL" id="JANLCM010000002">
    <property type="protein sequence ID" value="MCS5719001.1"/>
    <property type="molecule type" value="Genomic_DNA"/>
</dbReference>
<reference evidence="1" key="1">
    <citation type="submission" date="2022-08" db="EMBL/GenBank/DDBJ databases">
        <authorList>
            <person name="Deng Y."/>
            <person name="Han X.-F."/>
            <person name="Zhang Y.-Q."/>
        </authorList>
    </citation>
    <scope>NUCLEOTIDE SEQUENCE</scope>
    <source>
        <strain evidence="1">CPCC 205763</strain>
    </source>
</reference>